<dbReference type="RefSeq" id="WP_188492394.1">
    <property type="nucleotide sequence ID" value="NZ_BMCS01000003.1"/>
</dbReference>
<dbReference type="EMBL" id="BMCS01000003">
    <property type="protein sequence ID" value="GGF40978.1"/>
    <property type="molecule type" value="Genomic_DNA"/>
</dbReference>
<dbReference type="InterPro" id="IPR029058">
    <property type="entry name" value="AB_hydrolase_fold"/>
</dbReference>
<keyword evidence="2" id="KW-1185">Reference proteome</keyword>
<organism evidence="1 2">
    <name type="scientific">Williamsia phyllosphaerae</name>
    <dbReference type="NCBI Taxonomy" id="885042"/>
    <lineage>
        <taxon>Bacteria</taxon>
        <taxon>Bacillati</taxon>
        <taxon>Actinomycetota</taxon>
        <taxon>Actinomycetes</taxon>
        <taxon>Mycobacteriales</taxon>
        <taxon>Nocardiaceae</taxon>
        <taxon>Williamsia</taxon>
    </lineage>
</organism>
<evidence type="ECO:0008006" key="3">
    <source>
        <dbReference type="Google" id="ProtNLM"/>
    </source>
</evidence>
<dbReference type="Gene3D" id="3.40.50.1820">
    <property type="entry name" value="alpha/beta hydrolase"/>
    <property type="match status" value="1"/>
</dbReference>
<reference evidence="2" key="1">
    <citation type="journal article" date="2019" name="Int. J. Syst. Evol. Microbiol.">
        <title>The Global Catalogue of Microorganisms (GCM) 10K type strain sequencing project: providing services to taxonomists for standard genome sequencing and annotation.</title>
        <authorList>
            <consortium name="The Broad Institute Genomics Platform"/>
            <consortium name="The Broad Institute Genome Sequencing Center for Infectious Disease"/>
            <person name="Wu L."/>
            <person name="Ma J."/>
        </authorList>
    </citation>
    <scope>NUCLEOTIDE SEQUENCE [LARGE SCALE GENOMIC DNA]</scope>
    <source>
        <strain evidence="2">CCM 7855</strain>
    </source>
</reference>
<name>A0ABQ1V800_9NOCA</name>
<evidence type="ECO:0000313" key="2">
    <source>
        <dbReference type="Proteomes" id="UP000632454"/>
    </source>
</evidence>
<evidence type="ECO:0000313" key="1">
    <source>
        <dbReference type="EMBL" id="GGF40978.1"/>
    </source>
</evidence>
<proteinExistence type="predicted"/>
<comment type="caution">
    <text evidence="1">The sequence shown here is derived from an EMBL/GenBank/DDBJ whole genome shotgun (WGS) entry which is preliminary data.</text>
</comment>
<sequence length="252" mass="25982">MTDSDTVSAATGPRPSALVALPGTGSDADYARRAFAPAAQSLGVELIAVDPAADGIEAGYRRALDTAAAQHRHLLVGGVSIGACVALDWAVDDDRCVGVFAALPPWLDSARGAPASHSARVTAELIDRLGLDGAIAHMVAGSPAWLGAELGRSWSAIGPALRAHLDEAAGLTIPTRDRIAALRVPLIVTAAADDPVHPIAVARRWAHHAPNAVLRSVTLEQWGADASILGRESVLGWLAVTEGSSAPRPQRP</sequence>
<accession>A0ABQ1V800</accession>
<gene>
    <name evidence="1" type="ORF">GCM10007298_40900</name>
</gene>
<protein>
    <recommendedName>
        <fullName evidence="3">Alpha/beta hydrolase</fullName>
    </recommendedName>
</protein>
<dbReference type="SUPFAM" id="SSF53474">
    <property type="entry name" value="alpha/beta-Hydrolases"/>
    <property type="match status" value="1"/>
</dbReference>
<dbReference type="Proteomes" id="UP000632454">
    <property type="component" value="Unassembled WGS sequence"/>
</dbReference>